<sequence>MRTKLVIAGAAVLVVAVGAAGFVLLDRGPDETIATVTAVESGDTLRVRLDGQERVLHLTNLAAPEGDECLAPEATAQLAGYAGIDSELRLDVEGTPAAEGDLTLAAFLPDGRLLSEVMAADGLGYLVIEEGDREYEWVVRAAQEDARFNAAGLFSTEVDCTIPGQVFSVSDRVEAATLVLEEESGAELLAAQRAELDALIEEAHALVDLMGTEQGGAVWDVLRASDRIGYAAQAQTAVATLELARGEVELVLNQEPTAAETDARD</sequence>
<keyword evidence="2" id="KW-1185">Reference proteome</keyword>
<dbReference type="AlphaFoldDB" id="A0A4Y3KPU9"/>
<dbReference type="RefSeq" id="WP_141371909.1">
    <property type="nucleotide sequence ID" value="NZ_BJLR01000004.1"/>
</dbReference>
<evidence type="ECO:0000313" key="2">
    <source>
        <dbReference type="Proteomes" id="UP000317046"/>
    </source>
</evidence>
<dbReference type="SUPFAM" id="SSF50199">
    <property type="entry name" value="Staphylococcal nuclease"/>
    <property type="match status" value="1"/>
</dbReference>
<protein>
    <recommendedName>
        <fullName evidence="3">TNase-like domain-containing protein</fullName>
    </recommendedName>
</protein>
<reference evidence="1" key="1">
    <citation type="submission" date="2019-06" db="EMBL/GenBank/DDBJ databases">
        <title>Whole genome shotgun sequence of Cellulomonas cellasea NBRC 3753.</title>
        <authorList>
            <person name="Hosoyama A."/>
            <person name="Uohara A."/>
            <person name="Ohji S."/>
            <person name="Ichikawa N."/>
        </authorList>
    </citation>
    <scope>NUCLEOTIDE SEQUENCE [LARGE SCALE GENOMIC DNA]</scope>
    <source>
        <strain evidence="1">NBRC 3753</strain>
    </source>
</reference>
<evidence type="ECO:0000313" key="1">
    <source>
        <dbReference type="EMBL" id="GEA86449.1"/>
    </source>
</evidence>
<organism evidence="1 2">
    <name type="scientific">Cellulomonas cellasea</name>
    <dbReference type="NCBI Taxonomy" id="43670"/>
    <lineage>
        <taxon>Bacteria</taxon>
        <taxon>Bacillati</taxon>
        <taxon>Actinomycetota</taxon>
        <taxon>Actinomycetes</taxon>
        <taxon>Micrococcales</taxon>
        <taxon>Cellulomonadaceae</taxon>
        <taxon>Cellulomonas</taxon>
    </lineage>
</organism>
<accession>A0A4Y3KPU9</accession>
<evidence type="ECO:0008006" key="3">
    <source>
        <dbReference type="Google" id="ProtNLM"/>
    </source>
</evidence>
<name>A0A4Y3KPU9_9CELL</name>
<dbReference type="InterPro" id="IPR035437">
    <property type="entry name" value="SNase_OB-fold_sf"/>
</dbReference>
<gene>
    <name evidence="1" type="ORF">CCE01nite_03980</name>
</gene>
<dbReference type="Gene3D" id="2.40.50.90">
    <property type="match status" value="1"/>
</dbReference>
<dbReference type="EMBL" id="BJLR01000004">
    <property type="protein sequence ID" value="GEA86449.1"/>
    <property type="molecule type" value="Genomic_DNA"/>
</dbReference>
<dbReference type="Proteomes" id="UP000317046">
    <property type="component" value="Unassembled WGS sequence"/>
</dbReference>
<proteinExistence type="predicted"/>
<comment type="caution">
    <text evidence="1">The sequence shown here is derived from an EMBL/GenBank/DDBJ whole genome shotgun (WGS) entry which is preliminary data.</text>
</comment>